<proteinExistence type="inferred from homology"/>
<dbReference type="InterPro" id="IPR000014">
    <property type="entry name" value="PAS"/>
</dbReference>
<dbReference type="FunFam" id="1.10.510.10:FF:000476">
    <property type="entry name" value="PAS domain-containing protein tyrosine kinase family protein"/>
    <property type="match status" value="1"/>
</dbReference>
<keyword evidence="13" id="KW-0675">Receptor</keyword>
<protein>
    <recommendedName>
        <fullName evidence="3">non-specific serine/threonine protein kinase</fullName>
        <ecNumber evidence="3">2.7.11.1</ecNumber>
    </recommendedName>
</protein>
<evidence type="ECO:0000256" key="4">
    <source>
        <dbReference type="ARBA" id="ARBA00022527"/>
    </source>
</evidence>
<evidence type="ECO:0000256" key="2">
    <source>
        <dbReference type="ARBA" id="ARBA00010507"/>
    </source>
</evidence>
<evidence type="ECO:0000256" key="7">
    <source>
        <dbReference type="ARBA" id="ARBA00022679"/>
    </source>
</evidence>
<dbReference type="PROSITE" id="PS00107">
    <property type="entry name" value="PROTEIN_KINASE_ATP"/>
    <property type="match status" value="1"/>
</dbReference>
<dbReference type="FunFam" id="3.30.200.20:FF:000060">
    <property type="entry name" value="Serine/threonine-protein kinase isoform 1"/>
    <property type="match status" value="1"/>
</dbReference>
<dbReference type="Gene3D" id="3.30.200.20">
    <property type="entry name" value="Phosphorylase Kinase, domain 1"/>
    <property type="match status" value="1"/>
</dbReference>
<dbReference type="Gene3D" id="3.30.450.20">
    <property type="entry name" value="PAS domain"/>
    <property type="match status" value="1"/>
</dbReference>
<dbReference type="AlphaFoldDB" id="A0A8J5Z7D9"/>
<dbReference type="PROSITE" id="PS50112">
    <property type="entry name" value="PAS"/>
    <property type="match status" value="1"/>
</dbReference>
<feature type="binding site" evidence="16">
    <location>
        <position position="504"/>
    </location>
    <ligand>
        <name>ATP</name>
        <dbReference type="ChEBI" id="CHEBI:30616"/>
    </ligand>
</feature>
<dbReference type="SUPFAM" id="SSF56112">
    <property type="entry name" value="Protein kinase-like (PK-like)"/>
    <property type="match status" value="1"/>
</dbReference>
<evidence type="ECO:0000256" key="11">
    <source>
        <dbReference type="ARBA" id="ARBA00022991"/>
    </source>
</evidence>
<evidence type="ECO:0000256" key="6">
    <source>
        <dbReference type="ARBA" id="ARBA00022606"/>
    </source>
</evidence>
<evidence type="ECO:0000256" key="13">
    <source>
        <dbReference type="ARBA" id="ARBA00023170"/>
    </source>
</evidence>
<dbReference type="Pfam" id="PF00989">
    <property type="entry name" value="PAS"/>
    <property type="match status" value="1"/>
</dbReference>
<dbReference type="CDD" id="cd13999">
    <property type="entry name" value="STKc_MAP3K-like"/>
    <property type="match status" value="1"/>
</dbReference>
<evidence type="ECO:0000256" key="12">
    <source>
        <dbReference type="ARBA" id="ARBA00023136"/>
    </source>
</evidence>
<evidence type="ECO:0000256" key="16">
    <source>
        <dbReference type="PROSITE-ProRule" id="PRU10141"/>
    </source>
</evidence>
<dbReference type="InterPro" id="IPR013767">
    <property type="entry name" value="PAS_fold"/>
</dbReference>
<dbReference type="InterPro" id="IPR011009">
    <property type="entry name" value="Kinase-like_dom_sf"/>
</dbReference>
<dbReference type="GO" id="GO:0016020">
    <property type="term" value="C:membrane"/>
    <property type="evidence" value="ECO:0007669"/>
    <property type="project" value="UniProtKB-SubCell"/>
</dbReference>
<comment type="similarity">
    <text evidence="2">Belongs to the protein kinase superfamily. TKL Ser/Thr protein kinase family. RAF subfamily.</text>
</comment>
<dbReference type="Gene3D" id="1.10.510.10">
    <property type="entry name" value="Transferase(Phosphotransferase) domain 1"/>
    <property type="match status" value="1"/>
</dbReference>
<keyword evidence="7" id="KW-0808">Transferase</keyword>
<dbReference type="PANTHER" id="PTHR44329">
    <property type="entry name" value="SERINE/THREONINE-PROTEIN KINASE TNNI3K-RELATED"/>
    <property type="match status" value="1"/>
</dbReference>
<sequence>MAGDDSVASLYRVLVDRCLSLEASHVKLREEFDELVQQDKRSDEEEVMVASDSGDSTSYPVVVTFPGYFSTGTPFKNVLDSIGHAIHVSSITSGRITFWNRSAENLFGWKSNEVLGQIERALLIAEEYHAPLKKIMEKLISGQSWSGQFPFKRRSGEIFMALVSKSPLYEDGQLTGVVTVSSDAAIFNGLNSENTEPYQDHSRPRRSKMKGMQWHPPRPQIASSVSNLASKFLLKKKDGVSDSCNNSMEEQDAATSTVDKLETPNIAEGELNSSFLEWRNTAVGISSQKDETAFDLAQPKKIAAKVLAKLHIRGPSNHSNEDDECPQGKDATSRSATNDVKNEHNVSRGLKASIQNHFNSSSMAENAILSVEKHTSPTLVEERSVVDSSREYNGKFSVTRITESTAGLACQANENELDLEFLNMDASEMEDESQKQTDGKGFSSLGNSTGSQESQSSKGDNNESNSMVDCEIRWEDLHLGEEVGQGSYAVVYRGIWNGSDVAVKVYFAGEYKESTLLDYKKEIDIMRKLRHPNVLLFMGAVYSQERLAIVTEFLPRGSLFKALHKNNQALDVKRRMRMALDVARGMNYLHHRNPPIVHRDLKSSNLLVDRNWNVKVGDFGLSRWKNGTFLTTKSGRGTPQWMAPEVLRNEPSNEKSDVFSFGVILWELMTVSIPWNNLNSLQVVGVVGFMDRRLELPEGLDPQIESIIRDCWQSNPENRPPFEDIINRMTGIVQKSAIGLGRRHSEP</sequence>
<dbReference type="NCBIfam" id="TIGR00229">
    <property type="entry name" value="sensory_box"/>
    <property type="match status" value="1"/>
</dbReference>
<keyword evidence="8 16" id="KW-0547">Nucleotide-binding</keyword>
<dbReference type="InterPro" id="IPR001245">
    <property type="entry name" value="Ser-Thr/Tyr_kinase_cat_dom"/>
</dbReference>
<evidence type="ECO:0000256" key="14">
    <source>
        <dbReference type="ARBA" id="ARBA00047899"/>
    </source>
</evidence>
<comment type="catalytic activity">
    <reaction evidence="15">
        <text>L-seryl-[protein] + ATP = O-phospho-L-seryl-[protein] + ADP + H(+)</text>
        <dbReference type="Rhea" id="RHEA:17989"/>
        <dbReference type="Rhea" id="RHEA-COMP:9863"/>
        <dbReference type="Rhea" id="RHEA-COMP:11604"/>
        <dbReference type="ChEBI" id="CHEBI:15378"/>
        <dbReference type="ChEBI" id="CHEBI:29999"/>
        <dbReference type="ChEBI" id="CHEBI:30616"/>
        <dbReference type="ChEBI" id="CHEBI:83421"/>
        <dbReference type="ChEBI" id="CHEBI:456216"/>
        <dbReference type="EC" id="2.7.11.1"/>
    </reaction>
</comment>
<name>A0A8J5Z7D9_9ROSI</name>
<keyword evidence="11" id="KW-0157">Chromophore</keyword>
<dbReference type="SMART" id="SM00220">
    <property type="entry name" value="S_TKc"/>
    <property type="match status" value="1"/>
</dbReference>
<gene>
    <name evidence="20" type="ORF">CXB51_009381</name>
</gene>
<comment type="catalytic activity">
    <reaction evidence="14">
        <text>L-threonyl-[protein] + ATP = O-phospho-L-threonyl-[protein] + ADP + H(+)</text>
        <dbReference type="Rhea" id="RHEA:46608"/>
        <dbReference type="Rhea" id="RHEA-COMP:11060"/>
        <dbReference type="Rhea" id="RHEA-COMP:11605"/>
        <dbReference type="ChEBI" id="CHEBI:15378"/>
        <dbReference type="ChEBI" id="CHEBI:30013"/>
        <dbReference type="ChEBI" id="CHEBI:30616"/>
        <dbReference type="ChEBI" id="CHEBI:61977"/>
        <dbReference type="ChEBI" id="CHEBI:456216"/>
        <dbReference type="EC" id="2.7.11.1"/>
    </reaction>
</comment>
<keyword evidence="5" id="KW-0600">Photoreceptor protein</keyword>
<keyword evidence="6" id="KW-0716">Sensory transduction</keyword>
<dbReference type="GO" id="GO:0004674">
    <property type="term" value="F:protein serine/threonine kinase activity"/>
    <property type="evidence" value="ECO:0007669"/>
    <property type="project" value="UniProtKB-KW"/>
</dbReference>
<comment type="subcellular location">
    <subcellularLocation>
        <location evidence="1">Membrane</location>
    </subcellularLocation>
</comment>
<dbReference type="InterPro" id="IPR008271">
    <property type="entry name" value="Ser/Thr_kinase_AS"/>
</dbReference>
<evidence type="ECO:0000256" key="8">
    <source>
        <dbReference type="ARBA" id="ARBA00022741"/>
    </source>
</evidence>
<evidence type="ECO:0000313" key="20">
    <source>
        <dbReference type="EMBL" id="KAG8496033.1"/>
    </source>
</evidence>
<evidence type="ECO:0000259" key="18">
    <source>
        <dbReference type="PROSITE" id="PS50011"/>
    </source>
</evidence>
<evidence type="ECO:0000256" key="17">
    <source>
        <dbReference type="SAM" id="MobiDB-lite"/>
    </source>
</evidence>
<dbReference type="SMART" id="SM00091">
    <property type="entry name" value="PAS"/>
    <property type="match status" value="1"/>
</dbReference>
<dbReference type="InterPro" id="IPR051681">
    <property type="entry name" value="Ser/Thr_Kinases-Pseudokinases"/>
</dbReference>
<evidence type="ECO:0000256" key="9">
    <source>
        <dbReference type="ARBA" id="ARBA00022777"/>
    </source>
</evidence>
<evidence type="ECO:0000256" key="3">
    <source>
        <dbReference type="ARBA" id="ARBA00012513"/>
    </source>
</evidence>
<feature type="domain" description="PAS" evidence="19">
    <location>
        <begin position="71"/>
        <end position="143"/>
    </location>
</feature>
<dbReference type="Proteomes" id="UP000701853">
    <property type="component" value="Chromosome 4"/>
</dbReference>
<dbReference type="EMBL" id="JAHUZN010000004">
    <property type="protein sequence ID" value="KAG8496033.1"/>
    <property type="molecule type" value="Genomic_DNA"/>
</dbReference>
<dbReference type="GO" id="GO:0006355">
    <property type="term" value="P:regulation of DNA-templated transcription"/>
    <property type="evidence" value="ECO:0007669"/>
    <property type="project" value="InterPro"/>
</dbReference>
<dbReference type="Pfam" id="PF07714">
    <property type="entry name" value="PK_Tyr_Ser-Thr"/>
    <property type="match status" value="1"/>
</dbReference>
<feature type="domain" description="Protein kinase" evidence="18">
    <location>
        <begin position="477"/>
        <end position="732"/>
    </location>
</feature>
<keyword evidence="10 16" id="KW-0067">ATP-binding</keyword>
<dbReference type="PROSITE" id="PS00108">
    <property type="entry name" value="PROTEIN_KINASE_ST"/>
    <property type="match status" value="1"/>
</dbReference>
<organism evidence="20 21">
    <name type="scientific">Gossypium anomalum</name>
    <dbReference type="NCBI Taxonomy" id="47600"/>
    <lineage>
        <taxon>Eukaryota</taxon>
        <taxon>Viridiplantae</taxon>
        <taxon>Streptophyta</taxon>
        <taxon>Embryophyta</taxon>
        <taxon>Tracheophyta</taxon>
        <taxon>Spermatophyta</taxon>
        <taxon>Magnoliopsida</taxon>
        <taxon>eudicotyledons</taxon>
        <taxon>Gunneridae</taxon>
        <taxon>Pentapetalae</taxon>
        <taxon>rosids</taxon>
        <taxon>malvids</taxon>
        <taxon>Malvales</taxon>
        <taxon>Malvaceae</taxon>
        <taxon>Malvoideae</taxon>
        <taxon>Gossypium</taxon>
    </lineage>
</organism>
<keyword evidence="4" id="KW-0723">Serine/threonine-protein kinase</keyword>
<dbReference type="GO" id="GO:0009881">
    <property type="term" value="F:photoreceptor activity"/>
    <property type="evidence" value="ECO:0007669"/>
    <property type="project" value="UniProtKB-KW"/>
</dbReference>
<dbReference type="CDD" id="cd00130">
    <property type="entry name" value="PAS"/>
    <property type="match status" value="1"/>
</dbReference>
<evidence type="ECO:0000256" key="5">
    <source>
        <dbReference type="ARBA" id="ARBA00022543"/>
    </source>
</evidence>
<feature type="region of interest" description="Disordered" evidence="17">
    <location>
        <begin position="313"/>
        <end position="341"/>
    </location>
</feature>
<dbReference type="InterPro" id="IPR000719">
    <property type="entry name" value="Prot_kinase_dom"/>
</dbReference>
<reference evidence="20 21" key="1">
    <citation type="journal article" date="2021" name="bioRxiv">
        <title>The Gossypium anomalum genome as a resource for cotton improvement and evolutionary analysis of hybrid incompatibility.</title>
        <authorList>
            <person name="Grover C.E."/>
            <person name="Yuan D."/>
            <person name="Arick M.A."/>
            <person name="Miller E.R."/>
            <person name="Hu G."/>
            <person name="Peterson D.G."/>
            <person name="Wendel J.F."/>
            <person name="Udall J.A."/>
        </authorList>
    </citation>
    <scope>NUCLEOTIDE SEQUENCE [LARGE SCALE GENOMIC DNA]</scope>
    <source>
        <strain evidence="20">JFW-Udall</strain>
        <tissue evidence="20">Leaf</tissue>
    </source>
</reference>
<dbReference type="InterPro" id="IPR017441">
    <property type="entry name" value="Protein_kinase_ATP_BS"/>
</dbReference>
<evidence type="ECO:0000256" key="1">
    <source>
        <dbReference type="ARBA" id="ARBA00004370"/>
    </source>
</evidence>
<dbReference type="PRINTS" id="PR00109">
    <property type="entry name" value="TYRKINASE"/>
</dbReference>
<dbReference type="GO" id="GO:0005524">
    <property type="term" value="F:ATP binding"/>
    <property type="evidence" value="ECO:0007669"/>
    <property type="project" value="UniProtKB-UniRule"/>
</dbReference>
<keyword evidence="9" id="KW-0418">Kinase</keyword>
<dbReference type="PROSITE" id="PS50011">
    <property type="entry name" value="PROTEIN_KINASE_DOM"/>
    <property type="match status" value="1"/>
</dbReference>
<evidence type="ECO:0000313" key="21">
    <source>
        <dbReference type="Proteomes" id="UP000701853"/>
    </source>
</evidence>
<feature type="compositionally biased region" description="Polar residues" evidence="17">
    <location>
        <begin position="444"/>
        <end position="466"/>
    </location>
</feature>
<dbReference type="PANTHER" id="PTHR44329:SF47">
    <property type="entry name" value="SERINE_THREONINE-PROTEIN KINASE ROCO5-RELATED"/>
    <property type="match status" value="1"/>
</dbReference>
<comment type="caution">
    <text evidence="20">The sequence shown here is derived from an EMBL/GenBank/DDBJ whole genome shotgun (WGS) entry which is preliminary data.</text>
</comment>
<dbReference type="InterPro" id="IPR035965">
    <property type="entry name" value="PAS-like_dom_sf"/>
</dbReference>
<keyword evidence="21" id="KW-1185">Reference proteome</keyword>
<accession>A0A8J5Z7D9</accession>
<keyword evidence="12" id="KW-0472">Membrane</keyword>
<evidence type="ECO:0000256" key="10">
    <source>
        <dbReference type="ARBA" id="ARBA00022840"/>
    </source>
</evidence>
<dbReference type="SUPFAM" id="SSF55785">
    <property type="entry name" value="PYP-like sensor domain (PAS domain)"/>
    <property type="match status" value="1"/>
</dbReference>
<feature type="region of interest" description="Disordered" evidence="17">
    <location>
        <begin position="428"/>
        <end position="466"/>
    </location>
</feature>
<feature type="region of interest" description="Disordered" evidence="17">
    <location>
        <begin position="191"/>
        <end position="220"/>
    </location>
</feature>
<evidence type="ECO:0000259" key="19">
    <source>
        <dbReference type="PROSITE" id="PS50112"/>
    </source>
</evidence>
<dbReference type="EC" id="2.7.11.1" evidence="3"/>
<evidence type="ECO:0000256" key="15">
    <source>
        <dbReference type="ARBA" id="ARBA00048679"/>
    </source>
</evidence>
<dbReference type="OrthoDB" id="339325at2759"/>